<accession>A0AAV9I9C8</accession>
<evidence type="ECO:0000256" key="10">
    <source>
        <dbReference type="ARBA" id="ARBA00022989"/>
    </source>
</evidence>
<dbReference type="Proteomes" id="UP001300502">
    <property type="component" value="Unassembled WGS sequence"/>
</dbReference>
<proteinExistence type="predicted"/>
<dbReference type="GO" id="GO:0008270">
    <property type="term" value="F:zinc ion binding"/>
    <property type="evidence" value="ECO:0007669"/>
    <property type="project" value="UniProtKB-KW"/>
</dbReference>
<evidence type="ECO:0000256" key="4">
    <source>
        <dbReference type="ARBA" id="ARBA00022679"/>
    </source>
</evidence>
<evidence type="ECO:0000256" key="12">
    <source>
        <dbReference type="PROSITE-ProRule" id="PRU00175"/>
    </source>
</evidence>
<dbReference type="AlphaFoldDB" id="A0AAV9I9C8"/>
<evidence type="ECO:0000256" key="3">
    <source>
        <dbReference type="ARBA" id="ARBA00012483"/>
    </source>
</evidence>
<dbReference type="InterPro" id="IPR013083">
    <property type="entry name" value="Znf_RING/FYVE/PHD"/>
</dbReference>
<protein>
    <recommendedName>
        <fullName evidence="3">RING-type E3 ubiquitin transferase</fullName>
        <ecNumber evidence="3">2.3.2.27</ecNumber>
    </recommendedName>
</protein>
<dbReference type="CDD" id="cd16454">
    <property type="entry name" value="RING-H2_PA-TM-RING"/>
    <property type="match status" value="1"/>
</dbReference>
<keyword evidence="9" id="KW-0862">Zinc</keyword>
<comment type="caution">
    <text evidence="15">The sequence shown here is derived from an EMBL/GenBank/DDBJ whole genome shotgun (WGS) entry which is preliminary data.</text>
</comment>
<keyword evidence="8" id="KW-0833">Ubl conjugation pathway</keyword>
<evidence type="ECO:0000256" key="1">
    <source>
        <dbReference type="ARBA" id="ARBA00000900"/>
    </source>
</evidence>
<keyword evidence="6" id="KW-0479">Metal-binding</keyword>
<evidence type="ECO:0000256" key="9">
    <source>
        <dbReference type="ARBA" id="ARBA00022833"/>
    </source>
</evidence>
<dbReference type="PROSITE" id="PS50089">
    <property type="entry name" value="ZF_RING_2"/>
    <property type="match status" value="1"/>
</dbReference>
<dbReference type="Gene3D" id="3.30.40.10">
    <property type="entry name" value="Zinc/RING finger domain, C3HC4 (zinc finger)"/>
    <property type="match status" value="1"/>
</dbReference>
<dbReference type="PANTHER" id="PTHR45977">
    <property type="entry name" value="TARGET OF ERK KINASE MPK-1"/>
    <property type="match status" value="1"/>
</dbReference>
<gene>
    <name evidence="15" type="ORF">GAYE_SCF00G1788</name>
</gene>
<organism evidence="15 16">
    <name type="scientific">Galdieria yellowstonensis</name>
    <dbReference type="NCBI Taxonomy" id="3028027"/>
    <lineage>
        <taxon>Eukaryota</taxon>
        <taxon>Rhodophyta</taxon>
        <taxon>Bangiophyceae</taxon>
        <taxon>Galdieriales</taxon>
        <taxon>Galdieriaceae</taxon>
        <taxon>Galdieria</taxon>
    </lineage>
</organism>
<feature type="transmembrane region" description="Helical" evidence="13">
    <location>
        <begin position="6"/>
        <end position="27"/>
    </location>
</feature>
<evidence type="ECO:0000313" key="15">
    <source>
        <dbReference type="EMBL" id="KAK4523891.1"/>
    </source>
</evidence>
<dbReference type="SUPFAM" id="SSF57850">
    <property type="entry name" value="RING/U-box"/>
    <property type="match status" value="1"/>
</dbReference>
<evidence type="ECO:0000256" key="5">
    <source>
        <dbReference type="ARBA" id="ARBA00022692"/>
    </source>
</evidence>
<dbReference type="InterPro" id="IPR001841">
    <property type="entry name" value="Znf_RING"/>
</dbReference>
<evidence type="ECO:0000256" key="13">
    <source>
        <dbReference type="SAM" id="Phobius"/>
    </source>
</evidence>
<dbReference type="GO" id="GO:0016567">
    <property type="term" value="P:protein ubiquitination"/>
    <property type="evidence" value="ECO:0007669"/>
    <property type="project" value="TreeGrafter"/>
</dbReference>
<dbReference type="EC" id="2.3.2.27" evidence="3"/>
<keyword evidence="16" id="KW-1185">Reference proteome</keyword>
<keyword evidence="10 13" id="KW-1133">Transmembrane helix</keyword>
<keyword evidence="11 13" id="KW-0472">Membrane</keyword>
<dbReference type="GO" id="GO:0016020">
    <property type="term" value="C:membrane"/>
    <property type="evidence" value="ECO:0007669"/>
    <property type="project" value="UniProtKB-SubCell"/>
</dbReference>
<comment type="subcellular location">
    <subcellularLocation>
        <location evidence="2">Membrane</location>
        <topology evidence="2">Multi-pass membrane protein</topology>
    </subcellularLocation>
</comment>
<evidence type="ECO:0000256" key="8">
    <source>
        <dbReference type="ARBA" id="ARBA00022786"/>
    </source>
</evidence>
<comment type="catalytic activity">
    <reaction evidence="1">
        <text>S-ubiquitinyl-[E2 ubiquitin-conjugating enzyme]-L-cysteine + [acceptor protein]-L-lysine = [E2 ubiquitin-conjugating enzyme]-L-cysteine + N(6)-ubiquitinyl-[acceptor protein]-L-lysine.</text>
        <dbReference type="EC" id="2.3.2.27"/>
    </reaction>
</comment>
<dbReference type="Pfam" id="PF17123">
    <property type="entry name" value="zf-RING_11"/>
    <property type="match status" value="1"/>
</dbReference>
<evidence type="ECO:0000256" key="11">
    <source>
        <dbReference type="ARBA" id="ARBA00023136"/>
    </source>
</evidence>
<sequence>MSSTTTAIAIVGSIVLTSTFAVVVAIVRRRMDISRRSGVVHLQTESDLLRVPPLVSYVIGSSEGQGLFQKDIDLVCKEYTYEGVIKNDHQEWKTFQSSEGQASEVNTKEESDVKAASCSICLEDLELGALVRTLPCNHTFHSSEICRWLCKRAICPCCRASFEYLVFFPNREDPLEY</sequence>
<name>A0AAV9I9C8_9RHOD</name>
<dbReference type="GO" id="GO:0006511">
    <property type="term" value="P:ubiquitin-dependent protein catabolic process"/>
    <property type="evidence" value="ECO:0007669"/>
    <property type="project" value="TreeGrafter"/>
</dbReference>
<evidence type="ECO:0000256" key="2">
    <source>
        <dbReference type="ARBA" id="ARBA00004141"/>
    </source>
</evidence>
<evidence type="ECO:0000259" key="14">
    <source>
        <dbReference type="PROSITE" id="PS50089"/>
    </source>
</evidence>
<evidence type="ECO:0000313" key="16">
    <source>
        <dbReference type="Proteomes" id="UP001300502"/>
    </source>
</evidence>
<evidence type="ECO:0000256" key="6">
    <source>
        <dbReference type="ARBA" id="ARBA00022723"/>
    </source>
</evidence>
<keyword evidence="7 12" id="KW-0863">Zinc-finger</keyword>
<dbReference type="GO" id="GO:0061630">
    <property type="term" value="F:ubiquitin protein ligase activity"/>
    <property type="evidence" value="ECO:0007669"/>
    <property type="project" value="UniProtKB-EC"/>
</dbReference>
<keyword evidence="5 13" id="KW-0812">Transmembrane</keyword>
<feature type="domain" description="RING-type" evidence="14">
    <location>
        <begin position="118"/>
        <end position="159"/>
    </location>
</feature>
<reference evidence="15 16" key="1">
    <citation type="submission" date="2022-07" db="EMBL/GenBank/DDBJ databases">
        <title>Genome-wide signatures of adaptation to extreme environments.</title>
        <authorList>
            <person name="Cho C.H."/>
            <person name="Yoon H.S."/>
        </authorList>
    </citation>
    <scope>NUCLEOTIDE SEQUENCE [LARGE SCALE GENOMIC DNA]</scope>
    <source>
        <strain evidence="15 16">108.79 E11</strain>
    </source>
</reference>
<dbReference type="PANTHER" id="PTHR45977:SF4">
    <property type="entry name" value="RING-TYPE DOMAIN-CONTAINING PROTEIN"/>
    <property type="match status" value="1"/>
</dbReference>
<dbReference type="EMBL" id="JANCYU010000020">
    <property type="protein sequence ID" value="KAK4523891.1"/>
    <property type="molecule type" value="Genomic_DNA"/>
</dbReference>
<evidence type="ECO:0000256" key="7">
    <source>
        <dbReference type="ARBA" id="ARBA00022771"/>
    </source>
</evidence>
<keyword evidence="4" id="KW-0808">Transferase</keyword>